<feature type="region of interest" description="Disordered" evidence="1">
    <location>
        <begin position="36"/>
        <end position="58"/>
    </location>
</feature>
<feature type="compositionally biased region" description="Low complexity" evidence="1">
    <location>
        <begin position="284"/>
        <end position="301"/>
    </location>
</feature>
<feature type="region of interest" description="Disordered" evidence="1">
    <location>
        <begin position="258"/>
        <end position="301"/>
    </location>
</feature>
<protein>
    <submittedName>
        <fullName evidence="2">Uncharacterized protein</fullName>
    </submittedName>
</protein>
<keyword evidence="3" id="KW-1185">Reference proteome</keyword>
<comment type="caution">
    <text evidence="2">The sequence shown here is derived from an EMBL/GenBank/DDBJ whole genome shotgun (WGS) entry which is preliminary data.</text>
</comment>
<proteinExistence type="predicted"/>
<dbReference type="EMBL" id="JANAWD010001257">
    <property type="protein sequence ID" value="KAJ3473786.1"/>
    <property type="molecule type" value="Genomic_DNA"/>
</dbReference>
<feature type="region of interest" description="Disordered" evidence="1">
    <location>
        <begin position="337"/>
        <end position="365"/>
    </location>
</feature>
<feature type="compositionally biased region" description="Pro residues" evidence="1">
    <location>
        <begin position="274"/>
        <end position="283"/>
    </location>
</feature>
<dbReference type="AlphaFoldDB" id="A0AAD5UQW9"/>
<evidence type="ECO:0000313" key="2">
    <source>
        <dbReference type="EMBL" id="KAJ3473786.1"/>
    </source>
</evidence>
<evidence type="ECO:0000313" key="3">
    <source>
        <dbReference type="Proteomes" id="UP001212997"/>
    </source>
</evidence>
<name>A0AAD5UQW9_9APHY</name>
<sequence length="401" mass="45078">MVFLSQLIYPPNQEDPLAYHPPSPASSMAFLEESLRLPPSSPSMPPPPPPSNASSSSLPYSCQIRTQIIFQDLEHITCVIWFQEQISQDDPPAFEATLSSPELIQLCHSPVDLEYHFYQHLLKNVHDFLQLTCCQDVTLLIPELPGNTWFSLTPLHQPTSPPTPPVVSPPPTPDRVREMEHINQLFEFGINALIRDLPSYNHSGATPPESQYIFLEPPYSPTPLAQSGLATNPLTLTQALEQLADLEWHINSTIDEASHSERHTYSHSAQAGPSNPPPDPPQSSIPSSPSPTTTSSSSDYPWRFVDFTRDWKETPIPAGIPAAESRKELEILEHSLERQEQGNEADDEHSEGGWSSDEDEFGQRLRTEEVKEHVDEMIREAVSDLADQIMEYLHEVPYFRL</sequence>
<dbReference type="Proteomes" id="UP001212997">
    <property type="component" value="Unassembled WGS sequence"/>
</dbReference>
<evidence type="ECO:0000256" key="1">
    <source>
        <dbReference type="SAM" id="MobiDB-lite"/>
    </source>
</evidence>
<gene>
    <name evidence="2" type="ORF">NLI96_g12823</name>
</gene>
<feature type="compositionally biased region" description="Pro residues" evidence="1">
    <location>
        <begin position="39"/>
        <end position="51"/>
    </location>
</feature>
<reference evidence="2" key="1">
    <citation type="submission" date="2022-07" db="EMBL/GenBank/DDBJ databases">
        <title>Genome Sequence of Physisporinus lineatus.</title>
        <authorList>
            <person name="Buettner E."/>
        </authorList>
    </citation>
    <scope>NUCLEOTIDE SEQUENCE</scope>
    <source>
        <strain evidence="2">VT162</strain>
    </source>
</reference>
<organism evidence="2 3">
    <name type="scientific">Meripilus lineatus</name>
    <dbReference type="NCBI Taxonomy" id="2056292"/>
    <lineage>
        <taxon>Eukaryota</taxon>
        <taxon>Fungi</taxon>
        <taxon>Dikarya</taxon>
        <taxon>Basidiomycota</taxon>
        <taxon>Agaricomycotina</taxon>
        <taxon>Agaricomycetes</taxon>
        <taxon>Polyporales</taxon>
        <taxon>Meripilaceae</taxon>
        <taxon>Meripilus</taxon>
    </lineage>
</organism>
<accession>A0AAD5UQW9</accession>